<evidence type="ECO:0000256" key="8">
    <source>
        <dbReference type="ARBA" id="ARBA00023136"/>
    </source>
</evidence>
<dbReference type="GO" id="GO:0046470">
    <property type="term" value="P:phosphatidylcholine metabolic process"/>
    <property type="evidence" value="ECO:0007669"/>
    <property type="project" value="InterPro"/>
</dbReference>
<feature type="domain" description="PNPLA" evidence="11">
    <location>
        <begin position="761"/>
        <end position="928"/>
    </location>
</feature>
<dbReference type="PROSITE" id="PS51635">
    <property type="entry name" value="PNPLA"/>
    <property type="match status" value="1"/>
</dbReference>
<proteinExistence type="inferred from homology"/>
<accession>A0A915LMJ4</accession>
<evidence type="ECO:0000256" key="1">
    <source>
        <dbReference type="ARBA" id="ARBA00004370"/>
    </source>
</evidence>
<dbReference type="SUPFAM" id="SSF51206">
    <property type="entry name" value="cAMP-binding domain-like"/>
    <property type="match status" value="3"/>
</dbReference>
<reference evidence="13" key="1">
    <citation type="submission" date="2022-11" db="UniProtKB">
        <authorList>
            <consortium name="WormBaseParasite"/>
        </authorList>
    </citation>
    <scope>IDENTIFICATION</scope>
</reference>
<dbReference type="AlphaFoldDB" id="A0A915LMJ4"/>
<keyword evidence="5 9" id="KW-0442">Lipid degradation</keyword>
<keyword evidence="4 9" id="KW-0378">Hydrolase</keyword>
<dbReference type="CDD" id="cd00038">
    <property type="entry name" value="CAP_ED"/>
    <property type="match status" value="2"/>
</dbReference>
<dbReference type="InterPro" id="IPR050301">
    <property type="entry name" value="NTE"/>
</dbReference>
<dbReference type="InterPro" id="IPR000595">
    <property type="entry name" value="cNMP-bd_dom"/>
</dbReference>
<dbReference type="InterPro" id="IPR056556">
    <property type="entry name" value="NTE1_P-loop_dom"/>
</dbReference>
<comment type="similarity">
    <text evidence="2">Belongs to the NTE family.</text>
</comment>
<feature type="short sequence motif" description="GXSXG" evidence="9">
    <location>
        <begin position="792"/>
        <end position="796"/>
    </location>
</feature>
<dbReference type="GO" id="GO:0004622">
    <property type="term" value="F:phosphatidylcholine lysophospholipase activity"/>
    <property type="evidence" value="ECO:0007669"/>
    <property type="project" value="InterPro"/>
</dbReference>
<feature type="domain" description="Cyclic nucleotide-binding" evidence="10">
    <location>
        <begin position="470"/>
        <end position="566"/>
    </location>
</feature>
<dbReference type="PROSITE" id="PS50042">
    <property type="entry name" value="CNMP_BINDING_3"/>
    <property type="match status" value="2"/>
</dbReference>
<keyword evidence="12" id="KW-1185">Reference proteome</keyword>
<dbReference type="SUPFAM" id="SSF52151">
    <property type="entry name" value="FabD/lysophospholipase-like"/>
    <property type="match status" value="1"/>
</dbReference>
<keyword evidence="7 9" id="KW-0443">Lipid metabolism</keyword>
<dbReference type="SMART" id="SM00100">
    <property type="entry name" value="cNMP"/>
    <property type="match status" value="2"/>
</dbReference>
<sequence>MFWWIVLILLLILLTTLYFLFIYNSGISRCSSSEEIFDETQNNLNNSTKNKREGRNVFKSIYSNIMVKRSASLTSLPLLLRRRHSTVGTGFPKQVIRAAKKLGILIIPDFRQKFSVSSPRDALPKPPSEFFEPLENPQVPDRQKPLFYLKQNTKLLEFPSFCNIKEEDIQLMVFDTNEFIVKPGDADDSIYVVLEGSLAVYISPTQGKKSMVRRIGPSDCFFSPLSLLDIFMGKPSLLKTVSLKATLKTRLAKYSLVNFYNVFIENPDQSAWIRTLRHIVLTTLHQHLGLSEELVNKHSTSSTKKPLKQRGLSLRNYGGGLKPKLQRMSTEFENSNEEIKISVALTYFCEALNISESEGNILIKPFLRFLKLEENQTLYEEGSNDGASIGVVVSGLLKITQESAYSDMSTFGYEDKDSWCAYVNTRELVGGLQFLTDEPSFCTLRAACPSIVALIDKKDADLLIEKKPSLVFPIAYSVLQRLSSFVRAIDFALGWVLLDSGEALYRKNDFSDSVFVALSGRLRSVSEKIVIEEFGRGDVLGIVEVLQQNPRTTTVLAVRYSQLSKIPEGLLNFVKMQFPQVGFRLVRLLGRYYSGRVSSSSPLAIPDPMTQRNLHTIAIFPATFDVPLVAFTCELYHALSVTTKIIRLSSKFVVERLGVEAVMQRKADFRLMHWLNSQEDTYQLVIYECDYTATNWTRRCLSQADAIIVVACGDQKPPEKHFKNENEILNFYEHHVFPFTIDVHSDFARLGRLLSSNAVGLVLGGGGARGAAHVGLIKALHENGIPVDIVGGTSIGSLISGILATNPNNMENLEEKASKWFLGMSSFWNLLLDITWAFSARLTGYNFNKLLKKVFEFKSIEDLWLPYFCVTTDISNSEMRVHRNGQLWRYVRASMTLAVYLPPICDDEDGHYLLDGGYVNNLPADVMRTMGARTVIAIDVSSADEKDFHNYGDYLNGFYAQFHSLLNWQKDAMRILTAQEIQDRLSFVSSVRQLELVKKAPYCTYLRPPIDRFKTLDFPKFNIIQNAGYQYGCETLPELITKNNHLKTLINHGKFSVMRYSPNTFRKGSFT</sequence>
<feature type="short sequence motif" description="GXGXXG" evidence="9">
    <location>
        <begin position="765"/>
        <end position="770"/>
    </location>
</feature>
<evidence type="ECO:0000256" key="9">
    <source>
        <dbReference type="PROSITE-ProRule" id="PRU01161"/>
    </source>
</evidence>
<dbReference type="PROSITE" id="PS01237">
    <property type="entry name" value="UPF0028"/>
    <property type="match status" value="1"/>
</dbReference>
<evidence type="ECO:0000259" key="11">
    <source>
        <dbReference type="PROSITE" id="PS51635"/>
    </source>
</evidence>
<evidence type="ECO:0000256" key="6">
    <source>
        <dbReference type="ARBA" id="ARBA00022989"/>
    </source>
</evidence>
<dbReference type="InterPro" id="IPR016035">
    <property type="entry name" value="Acyl_Trfase/lysoPLipase"/>
</dbReference>
<evidence type="ECO:0000256" key="4">
    <source>
        <dbReference type="ARBA" id="ARBA00022801"/>
    </source>
</evidence>
<dbReference type="InterPro" id="IPR014710">
    <property type="entry name" value="RmlC-like_jellyroll"/>
</dbReference>
<protein>
    <submittedName>
        <fullName evidence="13">Neuropathy target esterase sws</fullName>
    </submittedName>
</protein>
<dbReference type="GO" id="GO:0005783">
    <property type="term" value="C:endoplasmic reticulum"/>
    <property type="evidence" value="ECO:0007669"/>
    <property type="project" value="TreeGrafter"/>
</dbReference>
<organism evidence="12 13">
    <name type="scientific">Meloidogyne javanica</name>
    <name type="common">Root-knot nematode worm</name>
    <dbReference type="NCBI Taxonomy" id="6303"/>
    <lineage>
        <taxon>Eukaryota</taxon>
        <taxon>Metazoa</taxon>
        <taxon>Ecdysozoa</taxon>
        <taxon>Nematoda</taxon>
        <taxon>Chromadorea</taxon>
        <taxon>Rhabditida</taxon>
        <taxon>Tylenchina</taxon>
        <taxon>Tylenchomorpha</taxon>
        <taxon>Tylenchoidea</taxon>
        <taxon>Meloidogynidae</taxon>
        <taxon>Meloidogyninae</taxon>
        <taxon>Meloidogyne</taxon>
        <taxon>Meloidogyne incognita group</taxon>
    </lineage>
</organism>
<dbReference type="Pfam" id="PF01734">
    <property type="entry name" value="Patatin"/>
    <property type="match status" value="1"/>
</dbReference>
<dbReference type="PANTHER" id="PTHR14226">
    <property type="entry name" value="NEUROPATHY TARGET ESTERASE/SWISS CHEESE D.MELANOGASTER"/>
    <property type="match status" value="1"/>
</dbReference>
<evidence type="ECO:0000313" key="13">
    <source>
        <dbReference type="WBParaSite" id="scaffold14134_cov249.g17304"/>
    </source>
</evidence>
<dbReference type="WBParaSite" id="scaffold14134_cov249.g17304">
    <property type="protein sequence ID" value="scaffold14134_cov249.g17304"/>
    <property type="gene ID" value="scaffold14134_cov249.g17304"/>
</dbReference>
<keyword evidence="3" id="KW-0812">Transmembrane</keyword>
<dbReference type="Proteomes" id="UP000887561">
    <property type="component" value="Unplaced"/>
</dbReference>
<dbReference type="GO" id="GO:0016042">
    <property type="term" value="P:lipid catabolic process"/>
    <property type="evidence" value="ECO:0007669"/>
    <property type="project" value="UniProtKB-UniRule"/>
</dbReference>
<feature type="domain" description="Cyclic nucleotide-binding" evidence="10">
    <location>
        <begin position="174"/>
        <end position="268"/>
    </location>
</feature>
<dbReference type="InterPro" id="IPR018490">
    <property type="entry name" value="cNMP-bd_dom_sf"/>
</dbReference>
<evidence type="ECO:0000256" key="2">
    <source>
        <dbReference type="ARBA" id="ARBA00006636"/>
    </source>
</evidence>
<dbReference type="GO" id="GO:0016020">
    <property type="term" value="C:membrane"/>
    <property type="evidence" value="ECO:0007669"/>
    <property type="project" value="UniProtKB-SubCell"/>
</dbReference>
<evidence type="ECO:0000259" key="10">
    <source>
        <dbReference type="PROSITE" id="PS50042"/>
    </source>
</evidence>
<dbReference type="InterPro" id="IPR002641">
    <property type="entry name" value="PNPLA_dom"/>
</dbReference>
<dbReference type="Gene3D" id="3.40.1090.10">
    <property type="entry name" value="Cytosolic phospholipase A2 catalytic domain"/>
    <property type="match status" value="1"/>
</dbReference>
<dbReference type="Pfam" id="PF00027">
    <property type="entry name" value="cNMP_binding"/>
    <property type="match status" value="2"/>
</dbReference>
<evidence type="ECO:0000313" key="12">
    <source>
        <dbReference type="Proteomes" id="UP000887561"/>
    </source>
</evidence>
<dbReference type="InterPro" id="IPR001423">
    <property type="entry name" value="LysoPLipase_patatin_CS"/>
</dbReference>
<feature type="active site" description="Nucleophile" evidence="9">
    <location>
        <position position="794"/>
    </location>
</feature>
<evidence type="ECO:0000256" key="3">
    <source>
        <dbReference type="ARBA" id="ARBA00022692"/>
    </source>
</evidence>
<keyword evidence="8" id="KW-0472">Membrane</keyword>
<dbReference type="Gene3D" id="2.60.120.10">
    <property type="entry name" value="Jelly Rolls"/>
    <property type="match status" value="3"/>
</dbReference>
<evidence type="ECO:0000256" key="7">
    <source>
        <dbReference type="ARBA" id="ARBA00023098"/>
    </source>
</evidence>
<feature type="short sequence motif" description="DGA/G" evidence="9">
    <location>
        <begin position="915"/>
        <end position="917"/>
    </location>
</feature>
<dbReference type="Pfam" id="PF24179">
    <property type="entry name" value="NTE_Ploop"/>
    <property type="match status" value="1"/>
</dbReference>
<comment type="subcellular location">
    <subcellularLocation>
        <location evidence="1">Membrane</location>
    </subcellularLocation>
</comment>
<name>A0A915LMJ4_MELJA</name>
<evidence type="ECO:0000256" key="5">
    <source>
        <dbReference type="ARBA" id="ARBA00022963"/>
    </source>
</evidence>
<keyword evidence="6" id="KW-1133">Transmembrane helix</keyword>
<feature type="active site" description="Proton acceptor" evidence="9">
    <location>
        <position position="915"/>
    </location>
</feature>
<dbReference type="PANTHER" id="PTHR14226:SF29">
    <property type="entry name" value="NEUROPATHY TARGET ESTERASE SWS"/>
    <property type="match status" value="1"/>
</dbReference>